<keyword evidence="2" id="KW-0813">Transport</keyword>
<reference evidence="9" key="2">
    <citation type="submission" date="2021-01" db="UniProtKB">
        <authorList>
            <consortium name="EnsemblMetazoa"/>
        </authorList>
    </citation>
    <scope>IDENTIFICATION</scope>
</reference>
<feature type="transmembrane region" description="Helical" evidence="8">
    <location>
        <begin position="324"/>
        <end position="343"/>
    </location>
</feature>
<feature type="transmembrane region" description="Helical" evidence="8">
    <location>
        <begin position="130"/>
        <end position="150"/>
    </location>
</feature>
<evidence type="ECO:0000313" key="9">
    <source>
        <dbReference type="EnsemblMetazoa" id="XP_787696"/>
    </source>
</evidence>
<keyword evidence="4 8" id="KW-1133">Transmembrane helix</keyword>
<dbReference type="SUPFAM" id="SSF103473">
    <property type="entry name" value="MFS general substrate transporter"/>
    <property type="match status" value="2"/>
</dbReference>
<sequence length="720" mass="78229">MDPRIGLIFDGIISACRTGWRRLVRHRAEDTIPIISCDGGRDLDHTDEDGVSTQRKSWFRLARLSGTVCGIEFCYAAETAFVSPILLKIGIPQRFMTMIWCLSPLIGFFVMPLLGSASDRCSSRLGRRRPFILLLSAVIFIGLLLVPNGYRFGLTVCGHHESSASSSSSSLSYGNYSEENPMIHDFGTTVSNSLEETALVTSSYSFQNHDQSSYGDSPTTEGIFDNTTWEATTPWTETGHIVAGHACGVIFTILGVAFLDFSCDACQSPSRAYLIDVTHPSDHTRGLATFSFMAGFGGAAGYLIGGIPWGKSSIWAVVGSHVRYVFGLITIIFVVALFITVTAEREQTLAEINPIESKRRRKREGTYGGMDDEDEEVELGVIEQRKKNYGSQQTDIVPTTTADIVSEGTVAKPEAEGQLPVEAGKEDVPNGVNGARSKVKGRDESDGKMGMYQALPEPSSTKDFINGEPPEEAATMGTYLLSIVFMPPSLRILCFTHLLGWMSLLCYSLYFTDFMGQEVYGGDPIAPAGSQARQIYSDGVRKGSYAMALYSITCSITSLCTEWLIRKIGAKWVYVGNQAIYCVSMALMAAIRTPWAAFLFSATAGIEYSTLFTLPFILLANYHSTDTFYKTKSATLDEDESDDEDITESSSSKHAKQVIRGIGTDVALLQSMVFVAQFFLSLCMGSIVHAVGNTTAIVVAASVLSGLGALAATQVLYAGL</sequence>
<dbReference type="Pfam" id="PF07690">
    <property type="entry name" value="MFS_1"/>
    <property type="match status" value="1"/>
</dbReference>
<dbReference type="GO" id="GO:0016020">
    <property type="term" value="C:membrane"/>
    <property type="evidence" value="ECO:0000318"/>
    <property type="project" value="GO_Central"/>
</dbReference>
<comment type="subcellular location">
    <subcellularLocation>
        <location evidence="1">Membrane</location>
        <topology evidence="1">Multi-pass membrane protein</topology>
    </subcellularLocation>
</comment>
<dbReference type="InterPro" id="IPR011701">
    <property type="entry name" value="MFS"/>
</dbReference>
<feature type="transmembrane region" description="Helical" evidence="8">
    <location>
        <begin position="697"/>
        <end position="718"/>
    </location>
</feature>
<evidence type="ECO:0000256" key="3">
    <source>
        <dbReference type="ARBA" id="ARBA00022692"/>
    </source>
</evidence>
<feature type="transmembrane region" description="Helical" evidence="8">
    <location>
        <begin position="97"/>
        <end position="118"/>
    </location>
</feature>
<keyword evidence="3 8" id="KW-0812">Transmembrane</keyword>
<dbReference type="RefSeq" id="XP_787696.2">
    <property type="nucleotide sequence ID" value="XM_782603.5"/>
</dbReference>
<dbReference type="GeneID" id="582658"/>
<dbReference type="AlphaFoldDB" id="A0A7M7RF40"/>
<evidence type="ECO:0000256" key="7">
    <source>
        <dbReference type="SAM" id="MobiDB-lite"/>
    </source>
</evidence>
<reference evidence="10" key="1">
    <citation type="submission" date="2015-02" db="EMBL/GenBank/DDBJ databases">
        <title>Genome sequencing for Strongylocentrotus purpuratus.</title>
        <authorList>
            <person name="Murali S."/>
            <person name="Liu Y."/>
            <person name="Vee V."/>
            <person name="English A."/>
            <person name="Wang M."/>
            <person name="Skinner E."/>
            <person name="Han Y."/>
            <person name="Muzny D.M."/>
            <person name="Worley K.C."/>
            <person name="Gibbs R.A."/>
        </authorList>
    </citation>
    <scope>NUCLEOTIDE SEQUENCE</scope>
</reference>
<keyword evidence="5 8" id="KW-0472">Membrane</keyword>
<evidence type="ECO:0000256" key="1">
    <source>
        <dbReference type="ARBA" id="ARBA00004141"/>
    </source>
</evidence>
<evidence type="ECO:0000256" key="5">
    <source>
        <dbReference type="ARBA" id="ARBA00023136"/>
    </source>
</evidence>
<feature type="region of interest" description="Disordered" evidence="7">
    <location>
        <begin position="424"/>
        <end position="463"/>
    </location>
</feature>
<evidence type="ECO:0000256" key="6">
    <source>
        <dbReference type="ARBA" id="ARBA00038193"/>
    </source>
</evidence>
<proteinExistence type="inferred from homology"/>
<dbReference type="OMA" id="WKEWKNG"/>
<dbReference type="InParanoid" id="A0A7M7RF40"/>
<feature type="transmembrane region" description="Helical" evidence="8">
    <location>
        <begin position="490"/>
        <end position="510"/>
    </location>
</feature>
<keyword evidence="10" id="KW-1185">Reference proteome</keyword>
<dbReference type="CDD" id="cd17313">
    <property type="entry name" value="MFS_SLC45_SUC"/>
    <property type="match status" value="1"/>
</dbReference>
<dbReference type="Proteomes" id="UP000007110">
    <property type="component" value="Unassembled WGS sequence"/>
</dbReference>
<evidence type="ECO:0000256" key="8">
    <source>
        <dbReference type="SAM" id="Phobius"/>
    </source>
</evidence>
<feature type="transmembrane region" description="Helical" evidence="8">
    <location>
        <begin position="284"/>
        <end position="304"/>
    </location>
</feature>
<feature type="transmembrane region" description="Helical" evidence="8">
    <location>
        <begin position="666"/>
        <end position="691"/>
    </location>
</feature>
<evidence type="ECO:0000313" key="10">
    <source>
        <dbReference type="Proteomes" id="UP000007110"/>
    </source>
</evidence>
<dbReference type="EnsemblMetazoa" id="XM_782603">
    <property type="protein sequence ID" value="XP_787696"/>
    <property type="gene ID" value="LOC582658"/>
</dbReference>
<dbReference type="OrthoDB" id="28755at2759"/>
<feature type="transmembrane region" description="Helical" evidence="8">
    <location>
        <begin position="242"/>
        <end position="263"/>
    </location>
</feature>
<comment type="similarity">
    <text evidence="6">Belongs to the glycoside-pentoside-hexuronide (GPH) cation symporter transporter (TC 2.A.2) family.</text>
</comment>
<feature type="transmembrane region" description="Helical" evidence="8">
    <location>
        <begin position="597"/>
        <end position="622"/>
    </location>
</feature>
<dbReference type="InterPro" id="IPR036259">
    <property type="entry name" value="MFS_trans_sf"/>
</dbReference>
<dbReference type="Gene3D" id="1.20.1250.20">
    <property type="entry name" value="MFS general substrate transporter like domains"/>
    <property type="match status" value="2"/>
</dbReference>
<evidence type="ECO:0000256" key="4">
    <source>
        <dbReference type="ARBA" id="ARBA00022989"/>
    </source>
</evidence>
<dbReference type="PANTHER" id="PTHR19432">
    <property type="entry name" value="SUGAR TRANSPORTER"/>
    <property type="match status" value="1"/>
</dbReference>
<evidence type="ECO:0000256" key="2">
    <source>
        <dbReference type="ARBA" id="ARBA00022448"/>
    </source>
</evidence>
<accession>A0A7M7RF40</accession>
<dbReference type="PANTHER" id="PTHR19432:SF35">
    <property type="entry name" value="SOLUTE CARRIER FAMILY 45 MEMBER 3 ISOFORM X1"/>
    <property type="match status" value="1"/>
</dbReference>
<dbReference type="KEGG" id="spu:582658"/>
<feature type="transmembrane region" description="Helical" evidence="8">
    <location>
        <begin position="545"/>
        <end position="565"/>
    </location>
</feature>
<organism evidence="9 10">
    <name type="scientific">Strongylocentrotus purpuratus</name>
    <name type="common">Purple sea urchin</name>
    <dbReference type="NCBI Taxonomy" id="7668"/>
    <lineage>
        <taxon>Eukaryota</taxon>
        <taxon>Metazoa</taxon>
        <taxon>Echinodermata</taxon>
        <taxon>Eleutherozoa</taxon>
        <taxon>Echinozoa</taxon>
        <taxon>Echinoidea</taxon>
        <taxon>Euechinoidea</taxon>
        <taxon>Echinacea</taxon>
        <taxon>Camarodonta</taxon>
        <taxon>Echinidea</taxon>
        <taxon>Strongylocentrotidae</taxon>
        <taxon>Strongylocentrotus</taxon>
    </lineage>
</organism>
<name>A0A7M7RF40_STRPU</name>
<protein>
    <recommendedName>
        <fullName evidence="11">Membrane-associated transporter protein</fullName>
    </recommendedName>
</protein>
<dbReference type="GO" id="GO:0008506">
    <property type="term" value="F:sucrose:proton symporter activity"/>
    <property type="evidence" value="ECO:0000318"/>
    <property type="project" value="GO_Central"/>
</dbReference>
<evidence type="ECO:0008006" key="11">
    <source>
        <dbReference type="Google" id="ProtNLM"/>
    </source>
</evidence>